<dbReference type="AlphaFoldDB" id="B4Q4P2"/>
<evidence type="ECO:0000313" key="2">
    <source>
        <dbReference type="EMBL" id="EDX04880.1"/>
    </source>
</evidence>
<feature type="compositionally biased region" description="Low complexity" evidence="1">
    <location>
        <begin position="9"/>
        <end position="18"/>
    </location>
</feature>
<feature type="region of interest" description="Disordered" evidence="1">
    <location>
        <begin position="1"/>
        <end position="32"/>
    </location>
</feature>
<feature type="compositionally biased region" description="Basic residues" evidence="1">
    <location>
        <begin position="19"/>
        <end position="29"/>
    </location>
</feature>
<evidence type="ECO:0000256" key="1">
    <source>
        <dbReference type="SAM" id="MobiDB-lite"/>
    </source>
</evidence>
<keyword evidence="3" id="KW-1185">Reference proteome</keyword>
<dbReference type="OrthoDB" id="7853844at2759"/>
<proteinExistence type="predicted"/>
<accession>B4Q4P2</accession>
<dbReference type="PhylomeDB" id="B4Q4P2"/>
<reference evidence="2 3" key="1">
    <citation type="journal article" date="2007" name="Nature">
        <title>Evolution of genes and genomes on the Drosophila phylogeny.</title>
        <authorList>
            <consortium name="Drosophila 12 Genomes Consortium"/>
            <person name="Clark A.G."/>
            <person name="Eisen M.B."/>
            <person name="Smith D.R."/>
            <person name="Bergman C.M."/>
            <person name="Oliver B."/>
            <person name="Markow T.A."/>
            <person name="Kaufman T.C."/>
            <person name="Kellis M."/>
            <person name="Gelbart W."/>
            <person name="Iyer V.N."/>
            <person name="Pollard D.A."/>
            <person name="Sackton T.B."/>
            <person name="Larracuente A.M."/>
            <person name="Singh N.D."/>
            <person name="Abad J.P."/>
            <person name="Abt D.N."/>
            <person name="Adryan B."/>
            <person name="Aguade M."/>
            <person name="Akashi H."/>
            <person name="Anderson W.W."/>
            <person name="Aquadro C.F."/>
            <person name="Ardell D.H."/>
            <person name="Arguello R."/>
            <person name="Artieri C.G."/>
            <person name="Barbash D.A."/>
            <person name="Barker D."/>
            <person name="Barsanti P."/>
            <person name="Batterham P."/>
            <person name="Batzoglou S."/>
            <person name="Begun D."/>
            <person name="Bhutkar A."/>
            <person name="Blanco E."/>
            <person name="Bosak S.A."/>
            <person name="Bradley R.K."/>
            <person name="Brand A.D."/>
            <person name="Brent M.R."/>
            <person name="Brooks A.N."/>
            <person name="Brown R.H."/>
            <person name="Butlin R.K."/>
            <person name="Caggese C."/>
            <person name="Calvi B.R."/>
            <person name="Bernardo de Carvalho A."/>
            <person name="Caspi A."/>
            <person name="Castrezana S."/>
            <person name="Celniker S.E."/>
            <person name="Chang J.L."/>
            <person name="Chapple C."/>
            <person name="Chatterji S."/>
            <person name="Chinwalla A."/>
            <person name="Civetta A."/>
            <person name="Clifton S.W."/>
            <person name="Comeron J.M."/>
            <person name="Costello J.C."/>
            <person name="Coyne J.A."/>
            <person name="Daub J."/>
            <person name="David R.G."/>
            <person name="Delcher A.L."/>
            <person name="Delehaunty K."/>
            <person name="Do C.B."/>
            <person name="Ebling H."/>
            <person name="Edwards K."/>
            <person name="Eickbush T."/>
            <person name="Evans J.D."/>
            <person name="Filipski A."/>
            <person name="Findeiss S."/>
            <person name="Freyhult E."/>
            <person name="Fulton L."/>
            <person name="Fulton R."/>
            <person name="Garcia A.C."/>
            <person name="Gardiner A."/>
            <person name="Garfield D.A."/>
            <person name="Garvin B.E."/>
            <person name="Gibson G."/>
            <person name="Gilbert D."/>
            <person name="Gnerre S."/>
            <person name="Godfrey J."/>
            <person name="Good R."/>
            <person name="Gotea V."/>
            <person name="Gravely B."/>
            <person name="Greenberg A.J."/>
            <person name="Griffiths-Jones S."/>
            <person name="Gross S."/>
            <person name="Guigo R."/>
            <person name="Gustafson E.A."/>
            <person name="Haerty W."/>
            <person name="Hahn M.W."/>
            <person name="Halligan D.L."/>
            <person name="Halpern A.L."/>
            <person name="Halter G.M."/>
            <person name="Han M.V."/>
            <person name="Heger A."/>
            <person name="Hillier L."/>
            <person name="Hinrichs A.S."/>
            <person name="Holmes I."/>
            <person name="Hoskins R.A."/>
            <person name="Hubisz M.J."/>
            <person name="Hultmark D."/>
            <person name="Huntley M.A."/>
            <person name="Jaffe D.B."/>
            <person name="Jagadeeshan S."/>
            <person name="Jeck W.R."/>
            <person name="Johnson J."/>
            <person name="Jones C.D."/>
            <person name="Jordan W.C."/>
            <person name="Karpen G.H."/>
            <person name="Kataoka E."/>
            <person name="Keightley P.D."/>
            <person name="Kheradpour P."/>
            <person name="Kirkness E.F."/>
            <person name="Koerich L.B."/>
            <person name="Kristiansen K."/>
            <person name="Kudrna D."/>
            <person name="Kulathinal R.J."/>
            <person name="Kumar S."/>
            <person name="Kwok R."/>
            <person name="Lander E."/>
            <person name="Langley C.H."/>
            <person name="Lapoint R."/>
            <person name="Lazzaro B.P."/>
            <person name="Lee S.J."/>
            <person name="Levesque L."/>
            <person name="Li R."/>
            <person name="Lin C.F."/>
            <person name="Lin M.F."/>
            <person name="Lindblad-Toh K."/>
            <person name="Llopart A."/>
            <person name="Long M."/>
            <person name="Low L."/>
            <person name="Lozovsky E."/>
            <person name="Lu J."/>
            <person name="Luo M."/>
            <person name="Machado C.A."/>
            <person name="Makalowski W."/>
            <person name="Marzo M."/>
            <person name="Matsuda M."/>
            <person name="Matzkin L."/>
            <person name="McAllister B."/>
            <person name="McBride C.S."/>
            <person name="McKernan B."/>
            <person name="McKernan K."/>
            <person name="Mendez-Lago M."/>
            <person name="Minx P."/>
            <person name="Mollenhauer M.U."/>
            <person name="Montooth K."/>
            <person name="Mount S.M."/>
            <person name="Mu X."/>
            <person name="Myers E."/>
            <person name="Negre B."/>
            <person name="Newfeld S."/>
            <person name="Nielsen R."/>
            <person name="Noor M.A."/>
            <person name="O'Grady P."/>
            <person name="Pachter L."/>
            <person name="Papaceit M."/>
            <person name="Parisi M.J."/>
            <person name="Parisi M."/>
            <person name="Parts L."/>
            <person name="Pedersen J.S."/>
            <person name="Pesole G."/>
            <person name="Phillippy A.M."/>
            <person name="Ponting C.P."/>
            <person name="Pop M."/>
            <person name="Porcelli D."/>
            <person name="Powell J.R."/>
            <person name="Prohaska S."/>
            <person name="Pruitt K."/>
            <person name="Puig M."/>
            <person name="Quesneville H."/>
            <person name="Ram K.R."/>
            <person name="Rand D."/>
            <person name="Rasmussen M.D."/>
            <person name="Reed L.K."/>
            <person name="Reenan R."/>
            <person name="Reily A."/>
            <person name="Remington K.A."/>
            <person name="Rieger T.T."/>
            <person name="Ritchie M.G."/>
            <person name="Robin C."/>
            <person name="Rogers Y.H."/>
            <person name="Rohde C."/>
            <person name="Rozas J."/>
            <person name="Rubenfield M.J."/>
            <person name="Ruiz A."/>
            <person name="Russo S."/>
            <person name="Salzberg S.L."/>
            <person name="Sanchez-Gracia A."/>
            <person name="Saranga D.J."/>
            <person name="Sato H."/>
            <person name="Schaeffer S.W."/>
            <person name="Schatz M.C."/>
            <person name="Schlenke T."/>
            <person name="Schwartz R."/>
            <person name="Segarra C."/>
            <person name="Singh R.S."/>
            <person name="Sirot L."/>
            <person name="Sirota M."/>
            <person name="Sisneros N.B."/>
            <person name="Smith C.D."/>
            <person name="Smith T.F."/>
            <person name="Spieth J."/>
            <person name="Stage D.E."/>
            <person name="Stark A."/>
            <person name="Stephan W."/>
            <person name="Strausberg R.L."/>
            <person name="Strempel S."/>
            <person name="Sturgill D."/>
            <person name="Sutton G."/>
            <person name="Sutton G.G."/>
            <person name="Tao W."/>
            <person name="Teichmann S."/>
            <person name="Tobari Y.N."/>
            <person name="Tomimura Y."/>
            <person name="Tsolas J.M."/>
            <person name="Valente V.L."/>
            <person name="Venter E."/>
            <person name="Venter J.C."/>
            <person name="Vicario S."/>
            <person name="Vieira F.G."/>
            <person name="Vilella A.J."/>
            <person name="Villasante A."/>
            <person name="Walenz B."/>
            <person name="Wang J."/>
            <person name="Wasserman M."/>
            <person name="Watts T."/>
            <person name="Wilson D."/>
            <person name="Wilson R.K."/>
            <person name="Wing R.A."/>
            <person name="Wolfner M.F."/>
            <person name="Wong A."/>
            <person name="Wong G.K."/>
            <person name="Wu C.I."/>
            <person name="Wu G."/>
            <person name="Yamamoto D."/>
            <person name="Yang H.P."/>
            <person name="Yang S.P."/>
            <person name="Yorke J.A."/>
            <person name="Yoshida K."/>
            <person name="Zdobnov E."/>
            <person name="Zhang P."/>
            <person name="Zhang Y."/>
            <person name="Zimin A.V."/>
            <person name="Baldwin J."/>
            <person name="Abdouelleil A."/>
            <person name="Abdulkadir J."/>
            <person name="Abebe A."/>
            <person name="Abera B."/>
            <person name="Abreu J."/>
            <person name="Acer S.C."/>
            <person name="Aftuck L."/>
            <person name="Alexander A."/>
            <person name="An P."/>
            <person name="Anderson E."/>
            <person name="Anderson S."/>
            <person name="Arachi H."/>
            <person name="Azer M."/>
            <person name="Bachantsang P."/>
            <person name="Barry A."/>
            <person name="Bayul T."/>
            <person name="Berlin A."/>
            <person name="Bessette D."/>
            <person name="Bloom T."/>
            <person name="Blye J."/>
            <person name="Boguslavskiy L."/>
            <person name="Bonnet C."/>
            <person name="Boukhgalter B."/>
            <person name="Bourzgui I."/>
            <person name="Brown A."/>
            <person name="Cahill P."/>
            <person name="Channer S."/>
            <person name="Cheshatsang Y."/>
            <person name="Chuda L."/>
            <person name="Citroen M."/>
            <person name="Collymore A."/>
            <person name="Cooke P."/>
            <person name="Costello M."/>
            <person name="D'Aco K."/>
            <person name="Daza R."/>
            <person name="De Haan G."/>
            <person name="DeGray S."/>
            <person name="DeMaso C."/>
            <person name="Dhargay N."/>
            <person name="Dooley K."/>
            <person name="Dooley E."/>
            <person name="Doricent M."/>
            <person name="Dorje P."/>
            <person name="Dorjee K."/>
            <person name="Dupes A."/>
            <person name="Elong R."/>
            <person name="Falk J."/>
            <person name="Farina A."/>
            <person name="Faro S."/>
            <person name="Ferguson D."/>
            <person name="Fisher S."/>
            <person name="Foley C.D."/>
            <person name="Franke A."/>
            <person name="Friedrich D."/>
            <person name="Gadbois L."/>
            <person name="Gearin G."/>
            <person name="Gearin C.R."/>
            <person name="Giannoukos G."/>
            <person name="Goode T."/>
            <person name="Graham J."/>
            <person name="Grandbois E."/>
            <person name="Grewal S."/>
            <person name="Gyaltsen K."/>
            <person name="Hafez N."/>
            <person name="Hagos B."/>
            <person name="Hall J."/>
            <person name="Henson C."/>
            <person name="Hollinger A."/>
            <person name="Honan T."/>
            <person name="Huard M.D."/>
            <person name="Hughes L."/>
            <person name="Hurhula B."/>
            <person name="Husby M.E."/>
            <person name="Kamat A."/>
            <person name="Kanga B."/>
            <person name="Kashin S."/>
            <person name="Khazanovich D."/>
            <person name="Kisner P."/>
            <person name="Lance K."/>
            <person name="Lara M."/>
            <person name="Lee W."/>
            <person name="Lennon N."/>
            <person name="Letendre F."/>
            <person name="LeVine R."/>
            <person name="Lipovsky A."/>
            <person name="Liu X."/>
            <person name="Liu J."/>
            <person name="Liu S."/>
            <person name="Lokyitsang T."/>
            <person name="Lokyitsang Y."/>
            <person name="Lubonja R."/>
            <person name="Lui A."/>
            <person name="MacDonald P."/>
            <person name="Magnisalis V."/>
            <person name="Maru K."/>
            <person name="Matthews C."/>
            <person name="McCusker W."/>
            <person name="McDonough S."/>
            <person name="Mehta T."/>
            <person name="Meldrim J."/>
            <person name="Meneus L."/>
            <person name="Mihai O."/>
            <person name="Mihalev A."/>
            <person name="Mihova T."/>
            <person name="Mittelman R."/>
            <person name="Mlenga V."/>
            <person name="Montmayeur A."/>
            <person name="Mulrain L."/>
            <person name="Navidi A."/>
            <person name="Naylor J."/>
            <person name="Negash T."/>
            <person name="Nguyen T."/>
            <person name="Nguyen N."/>
            <person name="Nicol R."/>
            <person name="Norbu C."/>
            <person name="Norbu N."/>
            <person name="Novod N."/>
            <person name="O'Neill B."/>
            <person name="Osman S."/>
            <person name="Markiewicz E."/>
            <person name="Oyono O.L."/>
            <person name="Patti C."/>
            <person name="Phunkhang P."/>
            <person name="Pierre F."/>
            <person name="Priest M."/>
            <person name="Raghuraman S."/>
            <person name="Rege F."/>
            <person name="Reyes R."/>
            <person name="Rise C."/>
            <person name="Rogov P."/>
            <person name="Ross K."/>
            <person name="Ryan E."/>
            <person name="Settipalli S."/>
            <person name="Shea T."/>
            <person name="Sherpa N."/>
            <person name="Shi L."/>
            <person name="Shih D."/>
            <person name="Sparrow T."/>
            <person name="Spaulding J."/>
            <person name="Stalker J."/>
            <person name="Stange-Thomann N."/>
            <person name="Stavropoulos S."/>
            <person name="Stone C."/>
            <person name="Strader C."/>
            <person name="Tesfaye S."/>
            <person name="Thomson T."/>
            <person name="Thoulutsang Y."/>
            <person name="Thoulutsang D."/>
            <person name="Topham K."/>
            <person name="Topping I."/>
            <person name="Tsamla T."/>
            <person name="Vassiliev H."/>
            <person name="Vo A."/>
            <person name="Wangchuk T."/>
            <person name="Wangdi T."/>
            <person name="Weiand M."/>
            <person name="Wilkinson J."/>
            <person name="Wilson A."/>
            <person name="Yadav S."/>
            <person name="Young G."/>
            <person name="Yu Q."/>
            <person name="Zembek L."/>
            <person name="Zhong D."/>
            <person name="Zimmer A."/>
            <person name="Zwirko Z."/>
            <person name="Jaffe D.B."/>
            <person name="Alvarez P."/>
            <person name="Brockman W."/>
            <person name="Butler J."/>
            <person name="Chin C."/>
            <person name="Gnerre S."/>
            <person name="Grabherr M."/>
            <person name="Kleber M."/>
            <person name="Mauceli E."/>
            <person name="MacCallum I."/>
        </authorList>
    </citation>
    <scope>NUCLEOTIDE SEQUENCE [LARGE SCALE GENOMIC DNA]</scope>
    <source>
        <strain evidence="3">white501</strain>
    </source>
</reference>
<sequence>MKGVKETEAATTSATKSSRLSKRTKRARAKSLPSNIETVTEPVAAVPNATVLRLADVPNTFAPTHSHLLNSAAKEAADKTFVHSPSVAQSPYAQPVLIYPPSPTTPPPNTELHRPRQQAGKVNPADLVLATPPGGLLRLSQGSATLANPLSAKHGQVLYMYYELEQLIVLQENCITFWKYSKVFNVLHQTRHNSSFDGVRKSPPPQLPQTPSREPKDVEKELDKGPRWAYLGRVRRLTSEREIFTPFGSRICVHNSTPVYLEMRSRPLDHHKREVKLTSLHVNVYYFCEEELRPRMHSVHLDAVNCGFALLRYGMAAELVMGKSRSGICKYSLTPTLDTLASIREFKQLRHELRHIECLSEDRLIGYGQMRITVWDHRSGDTLMNYDLGRPLGRCLAAMHYPSLDMDQSSMLVLYQLLREPNKPAEVHVIACELSHATPSHRLLQVHRLPSPQFDDATEGVNTGDHLIIKSASNDEAWISAADPRQLTYLAPQSNGAQRFYARHKSQVIEMSPQSLTVDSIANHMLKLAVQQTQSA</sequence>
<dbReference type="HOGENOM" id="CLU_508329_0_0_1"/>
<dbReference type="EMBL" id="CM000361">
    <property type="protein sequence ID" value="EDX04880.1"/>
    <property type="molecule type" value="Genomic_DNA"/>
</dbReference>
<feature type="region of interest" description="Disordered" evidence="1">
    <location>
        <begin position="194"/>
        <end position="221"/>
    </location>
</feature>
<organism evidence="2 3">
    <name type="scientific">Drosophila simulans</name>
    <name type="common">Fruit fly</name>
    <dbReference type="NCBI Taxonomy" id="7240"/>
    <lineage>
        <taxon>Eukaryota</taxon>
        <taxon>Metazoa</taxon>
        <taxon>Ecdysozoa</taxon>
        <taxon>Arthropoda</taxon>
        <taxon>Hexapoda</taxon>
        <taxon>Insecta</taxon>
        <taxon>Pterygota</taxon>
        <taxon>Neoptera</taxon>
        <taxon>Endopterygota</taxon>
        <taxon>Diptera</taxon>
        <taxon>Brachycera</taxon>
        <taxon>Muscomorpha</taxon>
        <taxon>Ephydroidea</taxon>
        <taxon>Drosophilidae</taxon>
        <taxon>Drosophila</taxon>
        <taxon>Sophophora</taxon>
    </lineage>
</organism>
<dbReference type="STRING" id="7240.B4Q4P2"/>
<dbReference type="Proteomes" id="UP000000304">
    <property type="component" value="Chromosome 2L"/>
</dbReference>
<name>B4Q4P2_DROSI</name>
<protein>
    <submittedName>
        <fullName evidence="2">GD22081</fullName>
    </submittedName>
</protein>
<gene>
    <name evidence="2" type="primary">Dsim\GD22081</name>
    <name evidence="2" type="ORF">Dsim_GD22081</name>
</gene>
<evidence type="ECO:0000313" key="3">
    <source>
        <dbReference type="Proteomes" id="UP000000304"/>
    </source>
</evidence>